<dbReference type="Gene3D" id="3.40.50.11380">
    <property type="match status" value="1"/>
</dbReference>
<dbReference type="PROSITE" id="PS50804">
    <property type="entry name" value="SCAN_BOX"/>
    <property type="match status" value="1"/>
</dbReference>
<dbReference type="Gene3D" id="3.40.50.2000">
    <property type="entry name" value="Glycogen Phosphorylase B"/>
    <property type="match status" value="1"/>
</dbReference>
<evidence type="ECO:0000313" key="10">
    <source>
        <dbReference type="EMBL" id="MBJ6751684.1"/>
    </source>
</evidence>
<keyword evidence="5" id="KW-0808">Transferase</keyword>
<dbReference type="PANTHER" id="PTHR44835">
    <property type="entry name" value="UDP-N-ACETYLGLUCOSAMINE--PEPTIDE N-ACETYLGLUCOSAMINYLTRANSFERASE SPINDLY-RELATED"/>
    <property type="match status" value="1"/>
</dbReference>
<accession>A0ABS0YIF1</accession>
<evidence type="ECO:0000256" key="4">
    <source>
        <dbReference type="ARBA" id="ARBA00022676"/>
    </source>
</evidence>
<dbReference type="EC" id="2.4.1.255" evidence="3"/>
<dbReference type="RefSeq" id="WP_199390161.1">
    <property type="nucleotide sequence ID" value="NZ_JAEMHL010000009.1"/>
</dbReference>
<name>A0ABS0YIF1_9BACT</name>
<keyword evidence="6" id="KW-0677">Repeat</keyword>
<comment type="caution">
    <text evidence="10">The sequence shown here is derived from an EMBL/GenBank/DDBJ whole genome shotgun (WGS) entry which is preliminary data.</text>
</comment>
<protein>
    <recommendedName>
        <fullName evidence="3">protein O-GlcNAc transferase</fullName>
        <ecNumber evidence="3">2.4.1.255</ecNumber>
    </recommendedName>
</protein>
<dbReference type="SUPFAM" id="SSF53756">
    <property type="entry name" value="UDP-Glycosyltransferase/glycogen phosphorylase"/>
    <property type="match status" value="1"/>
</dbReference>
<reference evidence="10 11" key="1">
    <citation type="submission" date="2020-12" db="EMBL/GenBank/DDBJ databases">
        <title>Geomonas sp. Red421, isolated from paddy soil.</title>
        <authorList>
            <person name="Xu Z."/>
            <person name="Zhang Z."/>
            <person name="Masuda Y."/>
            <person name="Itoh H."/>
            <person name="Senoo K."/>
        </authorList>
    </citation>
    <scope>NUCLEOTIDE SEQUENCE [LARGE SCALE GENOMIC DNA]</scope>
    <source>
        <strain evidence="10 11">Red421</strain>
    </source>
</reference>
<dbReference type="SMART" id="SM00028">
    <property type="entry name" value="TPR"/>
    <property type="match status" value="4"/>
</dbReference>
<dbReference type="InterPro" id="IPR019734">
    <property type="entry name" value="TPR_rpt"/>
</dbReference>
<feature type="domain" description="SCAN box" evidence="9">
    <location>
        <begin position="257"/>
        <end position="285"/>
    </location>
</feature>
<dbReference type="PANTHER" id="PTHR44835:SF1">
    <property type="entry name" value="PROTEIN O-GLCNAC TRANSFERASE"/>
    <property type="match status" value="1"/>
</dbReference>
<evidence type="ECO:0000313" key="11">
    <source>
        <dbReference type="Proteomes" id="UP000614714"/>
    </source>
</evidence>
<dbReference type="EMBL" id="JAEMHL010000009">
    <property type="protein sequence ID" value="MBJ6751684.1"/>
    <property type="molecule type" value="Genomic_DNA"/>
</dbReference>
<evidence type="ECO:0000256" key="1">
    <source>
        <dbReference type="ARBA" id="ARBA00004922"/>
    </source>
</evidence>
<evidence type="ECO:0000256" key="2">
    <source>
        <dbReference type="ARBA" id="ARBA00005386"/>
    </source>
</evidence>
<dbReference type="Pfam" id="PF13432">
    <property type="entry name" value="TPR_16"/>
    <property type="match status" value="2"/>
</dbReference>
<evidence type="ECO:0000256" key="5">
    <source>
        <dbReference type="ARBA" id="ARBA00022679"/>
    </source>
</evidence>
<dbReference type="Pfam" id="PF13844">
    <property type="entry name" value="Glyco_transf_41"/>
    <property type="match status" value="2"/>
</dbReference>
<dbReference type="InterPro" id="IPR029489">
    <property type="entry name" value="OGT/SEC/SPY_C"/>
</dbReference>
<comment type="similarity">
    <text evidence="2">Belongs to the glycosyltransferase 41 family. O-GlcNAc transferase subfamily.</text>
</comment>
<dbReference type="InterPro" id="IPR051939">
    <property type="entry name" value="Glycosyltr_41/O-GlcNAc_trsf"/>
</dbReference>
<comment type="pathway">
    <text evidence="1">Protein modification; protein glycosylation.</text>
</comment>
<evidence type="ECO:0000256" key="3">
    <source>
        <dbReference type="ARBA" id="ARBA00011970"/>
    </source>
</evidence>
<organism evidence="10 11">
    <name type="scientific">Geomonas anaerohicana</name>
    <dbReference type="NCBI Taxonomy" id="2798583"/>
    <lineage>
        <taxon>Bacteria</taxon>
        <taxon>Pseudomonadati</taxon>
        <taxon>Thermodesulfobacteriota</taxon>
        <taxon>Desulfuromonadia</taxon>
        <taxon>Geobacterales</taxon>
        <taxon>Geobacteraceae</taxon>
        <taxon>Geomonas</taxon>
    </lineage>
</organism>
<evidence type="ECO:0000259" key="9">
    <source>
        <dbReference type="PROSITE" id="PS50804"/>
    </source>
</evidence>
<dbReference type="Gene3D" id="1.25.40.10">
    <property type="entry name" value="Tetratricopeptide repeat domain"/>
    <property type="match status" value="2"/>
</dbReference>
<dbReference type="InterPro" id="IPR003309">
    <property type="entry name" value="SCAN_dom"/>
</dbReference>
<dbReference type="SUPFAM" id="SSF48452">
    <property type="entry name" value="TPR-like"/>
    <property type="match status" value="1"/>
</dbReference>
<dbReference type="InterPro" id="IPR011990">
    <property type="entry name" value="TPR-like_helical_dom_sf"/>
</dbReference>
<keyword evidence="4" id="KW-0328">Glycosyltransferase</keyword>
<keyword evidence="11" id="KW-1185">Reference proteome</keyword>
<sequence>MTAEHSPQGQAQLKYVELLLRKGMQEEARARLDELVRQEPPVAAACYLLAVLKGEDGQAQEAADLLARTLGLEPENTKALNALGGALRQLGQLERAAAAFAEALRIEPGFGEARINLALLLKEALRFTEAEALLREGVRLDPGSLRLTYNLANVLHAQGRSLDAVAAYRETLRLDPDHLDARQNLLFALHYAPQFTRRAIYAEHLKAARSRPFRPAHRQELSRPHPGGRIRVGYLSPDFRGHAVASFIEPVLAQHDRDRFEIFCYANVATPDATTARLQGLCDQWRDIHGMADHNAAALIAGDGIDILIDLAGHTAGSRLPVFCHRPAPIQVTWIGYPDTTGLKEMDYRITDALADPPGTDDRLHSEWLLRLPRTFCCYHPPAEAPELAPPPSSQNGHITFGSFNNLAKVTPEVIALWSRVLHAVKDSRLLLKAKPLADQGVRRRILDQFREQGVAAERIDLDQGQPGTREHLEQYQRVDIGLDTFPYNGTTTTCEALWMGVPVISFSGDRHCSRTGASLLTNCGLADLVTKSEAAFVDMARQVAHDRETLREFRAGARERMRRSPLLDAAGVTRELETALAELWATSRRP</sequence>
<evidence type="ECO:0000256" key="7">
    <source>
        <dbReference type="ARBA" id="ARBA00022803"/>
    </source>
</evidence>
<feature type="repeat" description="TPR" evidence="8">
    <location>
        <begin position="77"/>
        <end position="110"/>
    </location>
</feature>
<keyword evidence="7 8" id="KW-0802">TPR repeat</keyword>
<dbReference type="PROSITE" id="PS50005">
    <property type="entry name" value="TPR"/>
    <property type="match status" value="2"/>
</dbReference>
<dbReference type="Proteomes" id="UP000614714">
    <property type="component" value="Unassembled WGS sequence"/>
</dbReference>
<feature type="repeat" description="TPR" evidence="8">
    <location>
        <begin position="145"/>
        <end position="178"/>
    </location>
</feature>
<proteinExistence type="inferred from homology"/>
<evidence type="ECO:0000256" key="8">
    <source>
        <dbReference type="PROSITE-ProRule" id="PRU00339"/>
    </source>
</evidence>
<gene>
    <name evidence="10" type="ORF">JFN91_15820</name>
</gene>
<evidence type="ECO:0000256" key="6">
    <source>
        <dbReference type="ARBA" id="ARBA00022737"/>
    </source>
</evidence>